<protein>
    <submittedName>
        <fullName evidence="4">MGMT family protein</fullName>
    </submittedName>
</protein>
<dbReference type="Proteomes" id="UP001058236">
    <property type="component" value="Chromosome"/>
</dbReference>
<dbReference type="RefSeq" id="WP_254870738.1">
    <property type="nucleotide sequence ID" value="NZ_CP101397.1"/>
</dbReference>
<accession>A0ABY5F1Y8</accession>
<keyword evidence="5" id="KW-1185">Reference proteome</keyword>
<evidence type="ECO:0000313" key="5">
    <source>
        <dbReference type="Proteomes" id="UP001058236"/>
    </source>
</evidence>
<dbReference type="Gene3D" id="1.10.10.10">
    <property type="entry name" value="Winged helix-like DNA-binding domain superfamily/Winged helix DNA-binding domain"/>
    <property type="match status" value="1"/>
</dbReference>
<reference evidence="4" key="1">
    <citation type="submission" date="2022-07" db="EMBL/GenBank/DDBJ databases">
        <title>Genomic of Streptomyces cavourensis F2.</title>
        <authorList>
            <person name="Hu S."/>
            <person name="Liang W."/>
        </authorList>
    </citation>
    <scope>NUCLEOTIDE SEQUENCE</scope>
    <source>
        <strain evidence="4">F2</strain>
    </source>
</reference>
<evidence type="ECO:0000256" key="1">
    <source>
        <dbReference type="ARBA" id="ARBA00023159"/>
    </source>
</evidence>
<feature type="domain" description="Ada DNA repair metal-binding" evidence="3">
    <location>
        <begin position="229"/>
        <end position="281"/>
    </location>
</feature>
<evidence type="ECO:0000259" key="3">
    <source>
        <dbReference type="Pfam" id="PF02805"/>
    </source>
</evidence>
<dbReference type="InterPro" id="IPR035451">
    <property type="entry name" value="Ada-like_dom_sf"/>
</dbReference>
<dbReference type="EMBL" id="CP101397">
    <property type="protein sequence ID" value="UTR77547.1"/>
    <property type="molecule type" value="Genomic_DNA"/>
</dbReference>
<proteinExistence type="predicted"/>
<feature type="region of interest" description="Disordered" evidence="2">
    <location>
        <begin position="1"/>
        <end position="21"/>
    </location>
</feature>
<dbReference type="SUPFAM" id="SSF57884">
    <property type="entry name" value="Ada DNA repair protein, N-terminal domain (N-Ada 10)"/>
    <property type="match status" value="1"/>
</dbReference>
<name>A0ABY5F1Y8_9ACTN</name>
<dbReference type="InterPro" id="IPR036217">
    <property type="entry name" value="MethylDNA_cys_MeTrfase_DNAb"/>
</dbReference>
<organism evidence="4 5">
    <name type="scientific">Streptomyces cavourensis</name>
    <dbReference type="NCBI Taxonomy" id="67258"/>
    <lineage>
        <taxon>Bacteria</taxon>
        <taxon>Bacillati</taxon>
        <taxon>Actinomycetota</taxon>
        <taxon>Actinomycetes</taxon>
        <taxon>Kitasatosporales</taxon>
        <taxon>Streptomycetaceae</taxon>
        <taxon>Streptomyces</taxon>
    </lineage>
</organism>
<evidence type="ECO:0000256" key="2">
    <source>
        <dbReference type="SAM" id="MobiDB-lite"/>
    </source>
</evidence>
<sequence>MSGRYEGPGGPAGAARSGLNGTASADGAPFGFDSLREPMPVDLGIRILRRAGVPERAYDRYSLVEGPVVALFVAHGRGAVTGAGPVDRYTGPEDFEEQHLLRTGRAALPAGRPLPGVVGALRTGRDRNLRYDYGTLPESRSRVLEAVRGIPRGQLRPVGWLGAEAGVPEATAAELLEAVRSGPAPVLIPVHRLGDEDGRPVDCGLPAVLVERLRAYEGIDEERLGRFAAAGTHYLGSGTTRIFCYPTCAHARRITDRHRVPFGSVAAARRAGYRPCLSCRPVAA</sequence>
<dbReference type="InterPro" id="IPR004026">
    <property type="entry name" value="Ada_DNA_repair_Zn-bd"/>
</dbReference>
<dbReference type="InterPro" id="IPR036388">
    <property type="entry name" value="WH-like_DNA-bd_sf"/>
</dbReference>
<dbReference type="Gene3D" id="3.40.10.10">
    <property type="entry name" value="DNA Methylphosphotriester Repair Domain"/>
    <property type="match status" value="1"/>
</dbReference>
<dbReference type="SUPFAM" id="SSF46767">
    <property type="entry name" value="Methylated DNA-protein cysteine methyltransferase, C-terminal domain"/>
    <property type="match status" value="1"/>
</dbReference>
<keyword evidence="1" id="KW-0010">Activator</keyword>
<evidence type="ECO:0000313" key="4">
    <source>
        <dbReference type="EMBL" id="UTR77547.1"/>
    </source>
</evidence>
<gene>
    <name evidence="4" type="ORF">NLU04_03310</name>
</gene>
<dbReference type="Pfam" id="PF02805">
    <property type="entry name" value="Ada_Zn_binding"/>
    <property type="match status" value="1"/>
</dbReference>
<feature type="compositionally biased region" description="Gly residues" evidence="2">
    <location>
        <begin position="1"/>
        <end position="12"/>
    </location>
</feature>